<dbReference type="SUPFAM" id="SSF55961">
    <property type="entry name" value="Bet v1-like"/>
    <property type="match status" value="1"/>
</dbReference>
<dbReference type="RefSeq" id="WP_132747024.1">
    <property type="nucleotide sequence ID" value="NZ_SLXK01000025.1"/>
</dbReference>
<dbReference type="CDD" id="cd07814">
    <property type="entry name" value="SRPBCC_CalC_Aha1-like"/>
    <property type="match status" value="1"/>
</dbReference>
<evidence type="ECO:0000313" key="4">
    <source>
        <dbReference type="Proteomes" id="UP000295416"/>
    </source>
</evidence>
<dbReference type="AlphaFoldDB" id="A0A4R2NRM5"/>
<dbReference type="InterPro" id="IPR013538">
    <property type="entry name" value="ASHA1/2-like_C"/>
</dbReference>
<organism evidence="3 4">
    <name type="scientific">Scopulibacillus darangshiensis</name>
    <dbReference type="NCBI Taxonomy" id="442528"/>
    <lineage>
        <taxon>Bacteria</taxon>
        <taxon>Bacillati</taxon>
        <taxon>Bacillota</taxon>
        <taxon>Bacilli</taxon>
        <taxon>Bacillales</taxon>
        <taxon>Sporolactobacillaceae</taxon>
        <taxon>Scopulibacillus</taxon>
    </lineage>
</organism>
<dbReference type="InterPro" id="IPR023393">
    <property type="entry name" value="START-like_dom_sf"/>
</dbReference>
<feature type="domain" description="Activator of Hsp90 ATPase homologue 1/2-like C-terminal" evidence="2">
    <location>
        <begin position="15"/>
        <end position="139"/>
    </location>
</feature>
<proteinExistence type="inferred from homology"/>
<protein>
    <submittedName>
        <fullName evidence="3">Dihydroorotate oxidase B electron transfer subunit</fullName>
    </submittedName>
</protein>
<evidence type="ECO:0000256" key="1">
    <source>
        <dbReference type="ARBA" id="ARBA00006817"/>
    </source>
</evidence>
<dbReference type="OrthoDB" id="2632836at2"/>
<reference evidence="3 4" key="1">
    <citation type="submission" date="2019-03" db="EMBL/GenBank/DDBJ databases">
        <title>Genomic Encyclopedia of Type Strains, Phase IV (KMG-IV): sequencing the most valuable type-strain genomes for metagenomic binning, comparative biology and taxonomic classification.</title>
        <authorList>
            <person name="Goeker M."/>
        </authorList>
    </citation>
    <scope>NUCLEOTIDE SEQUENCE [LARGE SCALE GENOMIC DNA]</scope>
    <source>
        <strain evidence="3 4">DSM 19377</strain>
    </source>
</reference>
<comment type="caution">
    <text evidence="3">The sequence shown here is derived from an EMBL/GenBank/DDBJ whole genome shotgun (WGS) entry which is preliminary data.</text>
</comment>
<keyword evidence="4" id="KW-1185">Reference proteome</keyword>
<name>A0A4R2NRM5_9BACL</name>
<sequence>MSEQLTIQQRTFIRVPVEEIYDTLTTAAGWNAWFTDGTNVNIKNGKGEIHLVWIGLGGNKNTIEDGGPITKADPNRCFEFKWSPAKNLITTVTFTFERKENGTYLTVTDSGYDFDNLSALTMCSTGWGEALTLLKFYLEYGIIDKHPESKPIKEKREI</sequence>
<gene>
    <name evidence="3" type="ORF">EV207_12527</name>
</gene>
<accession>A0A4R2NRM5</accession>
<dbReference type="Proteomes" id="UP000295416">
    <property type="component" value="Unassembled WGS sequence"/>
</dbReference>
<dbReference type="Gene3D" id="3.30.530.20">
    <property type="match status" value="1"/>
</dbReference>
<evidence type="ECO:0000259" key="2">
    <source>
        <dbReference type="Pfam" id="PF08327"/>
    </source>
</evidence>
<evidence type="ECO:0000313" key="3">
    <source>
        <dbReference type="EMBL" id="TCP24467.1"/>
    </source>
</evidence>
<dbReference type="EMBL" id="SLXK01000025">
    <property type="protein sequence ID" value="TCP24467.1"/>
    <property type="molecule type" value="Genomic_DNA"/>
</dbReference>
<comment type="similarity">
    <text evidence="1">Belongs to the AHA1 family.</text>
</comment>
<dbReference type="Pfam" id="PF08327">
    <property type="entry name" value="AHSA1"/>
    <property type="match status" value="1"/>
</dbReference>